<dbReference type="InterPro" id="IPR029057">
    <property type="entry name" value="PRTase-like"/>
</dbReference>
<name>A0A561E492_9MICO</name>
<sequence>MANGIDDRKALIRLHSQYGLPANGRVERVGYSRFKHGDAAIGRGYARALAALVTPELSAERVMVTTSGFDRVPPAAHSLLAPFAAEVRRRRPDIAVETVKVDRRGVSSDDYARMTTTQRAAEIGADRLSAPAGVAGAVVLALDDIRVTGTHERAVDRCLSEAGAASVCHLYVVDASKFSDCPQVEAVLNSVAAADACALLSVTRSMHFVPNARLCRQVVRLPAEQLTTFVQGAGERLLAWLDWAIETDGLAGLPSYACGVSAFRAEVSAQRGIGVATG</sequence>
<reference evidence="1 2" key="1">
    <citation type="submission" date="2019-06" db="EMBL/GenBank/DDBJ databases">
        <title>Sequencing the genomes of 1000 actinobacteria strains.</title>
        <authorList>
            <person name="Klenk H.-P."/>
        </authorList>
    </citation>
    <scope>NUCLEOTIDE SEQUENCE [LARGE SCALE GENOMIC DNA]</scope>
    <source>
        <strain evidence="1 2">DSM 19560</strain>
    </source>
</reference>
<dbReference type="GO" id="GO:0016740">
    <property type="term" value="F:transferase activity"/>
    <property type="evidence" value="ECO:0007669"/>
    <property type="project" value="UniProtKB-KW"/>
</dbReference>
<dbReference type="Gene3D" id="3.40.50.2020">
    <property type="match status" value="1"/>
</dbReference>
<dbReference type="RefSeq" id="WP_145229393.1">
    <property type="nucleotide sequence ID" value="NZ_VIVQ01000002.1"/>
</dbReference>
<comment type="caution">
    <text evidence="1">The sequence shown here is derived from an EMBL/GenBank/DDBJ whole genome shotgun (WGS) entry which is preliminary data.</text>
</comment>
<dbReference type="InterPro" id="IPR028944">
    <property type="entry name" value="PRTase_ComF-like"/>
</dbReference>
<proteinExistence type="predicted"/>
<dbReference type="SUPFAM" id="SSF53271">
    <property type="entry name" value="PRTase-like"/>
    <property type="match status" value="1"/>
</dbReference>
<protein>
    <submittedName>
        <fullName evidence="1">Phosphoribosyl transferase-like protein</fullName>
    </submittedName>
</protein>
<organism evidence="1 2">
    <name type="scientific">Rudaeicoccus suwonensis</name>
    <dbReference type="NCBI Taxonomy" id="657409"/>
    <lineage>
        <taxon>Bacteria</taxon>
        <taxon>Bacillati</taxon>
        <taxon>Actinomycetota</taxon>
        <taxon>Actinomycetes</taxon>
        <taxon>Micrococcales</taxon>
        <taxon>Dermacoccaceae</taxon>
        <taxon>Rudaeicoccus</taxon>
    </lineage>
</organism>
<dbReference type="OrthoDB" id="8420922at2"/>
<gene>
    <name evidence="1" type="ORF">BKA23_2797</name>
</gene>
<evidence type="ECO:0000313" key="2">
    <source>
        <dbReference type="Proteomes" id="UP000318297"/>
    </source>
</evidence>
<keyword evidence="1" id="KW-0808">Transferase</keyword>
<dbReference type="AlphaFoldDB" id="A0A561E492"/>
<dbReference type="EMBL" id="VIVQ01000002">
    <property type="protein sequence ID" value="TWE10436.1"/>
    <property type="molecule type" value="Genomic_DNA"/>
</dbReference>
<evidence type="ECO:0000313" key="1">
    <source>
        <dbReference type="EMBL" id="TWE10436.1"/>
    </source>
</evidence>
<keyword evidence="2" id="KW-1185">Reference proteome</keyword>
<dbReference type="Pfam" id="PF15610">
    <property type="entry name" value="PRTase_3"/>
    <property type="match status" value="1"/>
</dbReference>
<dbReference type="Proteomes" id="UP000318297">
    <property type="component" value="Unassembled WGS sequence"/>
</dbReference>
<accession>A0A561E492</accession>